<dbReference type="Proteomes" id="UP000798662">
    <property type="component" value="Chromosome 3"/>
</dbReference>
<protein>
    <submittedName>
        <fullName evidence="1">Uncharacterized protein</fullName>
    </submittedName>
</protein>
<proteinExistence type="predicted"/>
<comment type="caution">
    <text evidence="1">The sequence shown here is derived from an EMBL/GenBank/DDBJ whole genome shotgun (WGS) entry which is preliminary data.</text>
</comment>
<gene>
    <name evidence="1" type="ORF">I4F81_009505</name>
</gene>
<evidence type="ECO:0000313" key="2">
    <source>
        <dbReference type="Proteomes" id="UP000798662"/>
    </source>
</evidence>
<accession>A0ACC3CA82</accession>
<keyword evidence="2" id="KW-1185">Reference proteome</keyword>
<evidence type="ECO:0000313" key="1">
    <source>
        <dbReference type="EMBL" id="KAK1866993.1"/>
    </source>
</evidence>
<name>A0ACC3CA82_PYRYE</name>
<sequence>MDEVAREREPPTASGDCYSGGDHQWPWQGGRYKLPEGRLASSSARGPGGKDQLTARSERVPRRSALLAPSGSSNSRWAVERPLSGPTRDRAPGLPATSCLEARDIGRRTLGGQWRSDPRGSSDWRQRWHVATIRTDLTAATDMDHSRRQGSDGYGDASRRHASTKRQAAAAVTDFVLRRAKAFRGERGLQAPHRQAAHRLPQGPAVQEKALRRGLTASHQSTIAGGGVGASTTDAELPLPSVRLPMGTLHGAAVGMASFMASGGRERPATLKGSPVGWAQGTDATATLKPFRVGVDGSSDAVSPVDRPEVPLTSTRRESRSNPAKEVRGGPLAASLTATLFPPAASTDALNGVATDGEKAGRVGRRTSIFGHP</sequence>
<dbReference type="EMBL" id="CM020620">
    <property type="protein sequence ID" value="KAK1866993.1"/>
    <property type="molecule type" value="Genomic_DNA"/>
</dbReference>
<organism evidence="1 2">
    <name type="scientific">Pyropia yezoensis</name>
    <name type="common">Susabi-nori</name>
    <name type="synonym">Porphyra yezoensis</name>
    <dbReference type="NCBI Taxonomy" id="2788"/>
    <lineage>
        <taxon>Eukaryota</taxon>
        <taxon>Rhodophyta</taxon>
        <taxon>Bangiophyceae</taxon>
        <taxon>Bangiales</taxon>
        <taxon>Bangiaceae</taxon>
        <taxon>Pyropia</taxon>
    </lineage>
</organism>
<reference evidence="1" key="1">
    <citation type="submission" date="2019-11" db="EMBL/GenBank/DDBJ databases">
        <title>Nori genome reveals adaptations in red seaweeds to the harsh intertidal environment.</title>
        <authorList>
            <person name="Wang D."/>
            <person name="Mao Y."/>
        </authorList>
    </citation>
    <scope>NUCLEOTIDE SEQUENCE</scope>
    <source>
        <tissue evidence="1">Gametophyte</tissue>
    </source>
</reference>